<keyword evidence="14 20" id="KW-0472">Membrane</keyword>
<name>A0A067JRP0_JATCU</name>
<dbReference type="SUPFAM" id="SSF52058">
    <property type="entry name" value="L domain-like"/>
    <property type="match status" value="1"/>
</dbReference>
<dbReference type="OrthoDB" id="749055at2759"/>
<keyword evidence="24" id="KW-1185">Reference proteome</keyword>
<evidence type="ECO:0000256" key="19">
    <source>
        <dbReference type="PROSITE-ProRule" id="PRU10141"/>
    </source>
</evidence>
<evidence type="ECO:0000256" key="3">
    <source>
        <dbReference type="ARBA" id="ARBA00012513"/>
    </source>
</evidence>
<evidence type="ECO:0000256" key="12">
    <source>
        <dbReference type="ARBA" id="ARBA00022840"/>
    </source>
</evidence>
<dbReference type="GO" id="GO:0048638">
    <property type="term" value="P:regulation of developmental growth"/>
    <property type="evidence" value="ECO:0007669"/>
    <property type="project" value="UniProtKB-ARBA"/>
</dbReference>
<dbReference type="FunFam" id="1.10.510.10:FF:000016">
    <property type="entry name" value="Somatic embryogenesis receptor-like kinase 1"/>
    <property type="match status" value="1"/>
</dbReference>
<proteinExistence type="inferred from homology"/>
<gene>
    <name evidence="23" type="ORF">JCGZ_17779</name>
</gene>
<evidence type="ECO:0000256" key="7">
    <source>
        <dbReference type="ARBA" id="ARBA00022692"/>
    </source>
</evidence>
<keyword evidence="4" id="KW-0723">Serine/threonine-protein kinase</keyword>
<evidence type="ECO:0000256" key="2">
    <source>
        <dbReference type="ARBA" id="ARBA00008684"/>
    </source>
</evidence>
<keyword evidence="13 20" id="KW-1133">Transmembrane helix</keyword>
<comment type="catalytic activity">
    <reaction evidence="18">
        <text>L-seryl-[protein] + ATP = O-phospho-L-seryl-[protein] + ADP + H(+)</text>
        <dbReference type="Rhea" id="RHEA:17989"/>
        <dbReference type="Rhea" id="RHEA-COMP:9863"/>
        <dbReference type="Rhea" id="RHEA-COMP:11604"/>
        <dbReference type="ChEBI" id="CHEBI:15378"/>
        <dbReference type="ChEBI" id="CHEBI:29999"/>
        <dbReference type="ChEBI" id="CHEBI:30616"/>
        <dbReference type="ChEBI" id="CHEBI:83421"/>
        <dbReference type="ChEBI" id="CHEBI:456216"/>
        <dbReference type="EC" id="2.7.11.1"/>
    </reaction>
</comment>
<dbReference type="Pfam" id="PF07714">
    <property type="entry name" value="PK_Tyr_Ser-Thr"/>
    <property type="match status" value="1"/>
</dbReference>
<evidence type="ECO:0000256" key="6">
    <source>
        <dbReference type="ARBA" id="ARBA00022679"/>
    </source>
</evidence>
<dbReference type="Gene3D" id="3.80.10.10">
    <property type="entry name" value="Ribonuclease Inhibitor"/>
    <property type="match status" value="1"/>
</dbReference>
<dbReference type="InterPro" id="IPR008271">
    <property type="entry name" value="Ser/Thr_kinase_AS"/>
</dbReference>
<dbReference type="FunFam" id="3.80.10.10:FF:000021">
    <property type="entry name" value="Putative LRR receptor-like serine/threonine-protein kinase"/>
    <property type="match status" value="1"/>
</dbReference>
<evidence type="ECO:0000259" key="22">
    <source>
        <dbReference type="PROSITE" id="PS50011"/>
    </source>
</evidence>
<evidence type="ECO:0000256" key="20">
    <source>
        <dbReference type="SAM" id="Phobius"/>
    </source>
</evidence>
<dbReference type="PROSITE" id="PS50011">
    <property type="entry name" value="PROTEIN_KINASE_DOM"/>
    <property type="match status" value="1"/>
</dbReference>
<evidence type="ECO:0000256" key="1">
    <source>
        <dbReference type="ARBA" id="ARBA00004479"/>
    </source>
</evidence>
<dbReference type="KEGG" id="jcu:105644628"/>
<evidence type="ECO:0000256" key="9">
    <source>
        <dbReference type="ARBA" id="ARBA00022737"/>
    </source>
</evidence>
<sequence>MEGRSLWLWKVGLVVWALMEISSATLSPTGINYEVVALVNIKTALHDPYNVLESWDINSVDPCSWRMVTCSSDGYVSALGLPSQSLSGTLSSWIGNLTNLQSVLLQNNAISGPIPAAIGRLGRLQTLDLSNNTFSGEIPASLGDLKNLNYLRLNNNSLTGTCPESLSNIEGLTLVDLSFNNLSGSLPKISARTFKVIGNPLICGPKADNNCSAVFPEPLSLPPDGLKGQPDSGSNSHRVAIAFGASFGAAFSIIIVIGLFVWWRYRRNQQIFFDINEQYDREVSLGHLRRYTFKELRGATDHFNSKNILGRGGFGIVYKGSLNDGTVIAVKRLKDYNAAGGEIQFQTEVETISLAVHRNLLRLSGFCTTENERLLVYPYMPNGSVASRLRDHIHGRPALDWARRKKIALGTARGLLYLHEQCDPKIIHRDVKAANILLDEDFEAVVGDFGLAKLLDHRDSHVTTAVRGTVGHIAPEYLSTGQSSEKTDVFGFGILLLELITGQKALDFGRAANQKGVMLDWVKKLHQEGKLNLLVDKDLKGNFDRIELEEMVQVALLCTQFNPSHRPKMSEVLKMLEGDGLAEKWEASQKIETPRLRSCENHPQRYSDFIEESSLVVEAMELSGPR</sequence>
<dbReference type="SMART" id="SM00220">
    <property type="entry name" value="S_TKc"/>
    <property type="match status" value="1"/>
</dbReference>
<dbReference type="EC" id="2.7.11.1" evidence="3"/>
<dbReference type="Pfam" id="PF08263">
    <property type="entry name" value="LRRNT_2"/>
    <property type="match status" value="1"/>
</dbReference>
<feature type="signal peptide" evidence="21">
    <location>
        <begin position="1"/>
        <end position="24"/>
    </location>
</feature>
<keyword evidence="9" id="KW-0677">Repeat</keyword>
<evidence type="ECO:0000256" key="21">
    <source>
        <dbReference type="SAM" id="SignalP"/>
    </source>
</evidence>
<evidence type="ECO:0000256" key="16">
    <source>
        <dbReference type="ARBA" id="ARBA00023180"/>
    </source>
</evidence>
<dbReference type="InterPro" id="IPR017441">
    <property type="entry name" value="Protein_kinase_ATP_BS"/>
</dbReference>
<evidence type="ECO:0000256" key="4">
    <source>
        <dbReference type="ARBA" id="ARBA00022527"/>
    </source>
</evidence>
<evidence type="ECO:0000256" key="13">
    <source>
        <dbReference type="ARBA" id="ARBA00022989"/>
    </source>
</evidence>
<dbReference type="SUPFAM" id="SSF56112">
    <property type="entry name" value="Protein kinase-like (PK-like)"/>
    <property type="match status" value="1"/>
</dbReference>
<evidence type="ECO:0000256" key="17">
    <source>
        <dbReference type="ARBA" id="ARBA00047899"/>
    </source>
</evidence>
<dbReference type="AlphaFoldDB" id="A0A067JRP0"/>
<dbReference type="Gene3D" id="3.30.200.20">
    <property type="entry name" value="Phosphorylase Kinase, domain 1"/>
    <property type="match status" value="1"/>
</dbReference>
<evidence type="ECO:0000256" key="18">
    <source>
        <dbReference type="ARBA" id="ARBA00048679"/>
    </source>
</evidence>
<dbReference type="InterPro" id="IPR001245">
    <property type="entry name" value="Ser-Thr/Tyr_kinase_cat_dom"/>
</dbReference>
<dbReference type="PROSITE" id="PS00108">
    <property type="entry name" value="PROTEIN_KINASE_ST"/>
    <property type="match status" value="1"/>
</dbReference>
<dbReference type="FunFam" id="3.30.200.20:FF:000015">
    <property type="entry name" value="Somatic embryogenesis receptor kinase 1"/>
    <property type="match status" value="1"/>
</dbReference>
<comment type="similarity">
    <text evidence="2">Belongs to the protein kinase superfamily. Ser/Thr protein kinase family.</text>
</comment>
<dbReference type="GO" id="GO:0016020">
    <property type="term" value="C:membrane"/>
    <property type="evidence" value="ECO:0007669"/>
    <property type="project" value="UniProtKB-SubCell"/>
</dbReference>
<evidence type="ECO:0000256" key="15">
    <source>
        <dbReference type="ARBA" id="ARBA00023170"/>
    </source>
</evidence>
<evidence type="ECO:0000256" key="8">
    <source>
        <dbReference type="ARBA" id="ARBA00022729"/>
    </source>
</evidence>
<dbReference type="Gene3D" id="1.10.510.10">
    <property type="entry name" value="Transferase(Phosphotransferase) domain 1"/>
    <property type="match status" value="1"/>
</dbReference>
<feature type="chain" id="PRO_5001638924" description="non-specific serine/threonine protein kinase" evidence="21">
    <location>
        <begin position="25"/>
        <end position="626"/>
    </location>
</feature>
<evidence type="ECO:0000313" key="23">
    <source>
        <dbReference type="EMBL" id="KDP26621.1"/>
    </source>
</evidence>
<reference evidence="23 24" key="1">
    <citation type="journal article" date="2014" name="PLoS ONE">
        <title>Global Analysis of Gene Expression Profiles in Physic Nut (Jatropha curcas L.) Seedlings Exposed to Salt Stress.</title>
        <authorList>
            <person name="Zhang L."/>
            <person name="Zhang C."/>
            <person name="Wu P."/>
            <person name="Chen Y."/>
            <person name="Li M."/>
            <person name="Jiang H."/>
            <person name="Wu G."/>
        </authorList>
    </citation>
    <scope>NUCLEOTIDE SEQUENCE [LARGE SCALE GENOMIC DNA]</scope>
    <source>
        <strain evidence="24">cv. GZQX0401</strain>
        <tissue evidence="23">Young leaves</tissue>
    </source>
</reference>
<protein>
    <recommendedName>
        <fullName evidence="3">non-specific serine/threonine protein kinase</fullName>
        <ecNumber evidence="3">2.7.11.1</ecNumber>
    </recommendedName>
</protein>
<keyword evidence="8 21" id="KW-0732">Signal</keyword>
<feature type="domain" description="Protein kinase" evidence="22">
    <location>
        <begin position="303"/>
        <end position="586"/>
    </location>
</feature>
<keyword evidence="5" id="KW-0433">Leucine-rich repeat</keyword>
<evidence type="ECO:0000256" key="5">
    <source>
        <dbReference type="ARBA" id="ARBA00022614"/>
    </source>
</evidence>
<evidence type="ECO:0000313" key="24">
    <source>
        <dbReference type="Proteomes" id="UP000027138"/>
    </source>
</evidence>
<comment type="catalytic activity">
    <reaction evidence="17">
        <text>L-threonyl-[protein] + ATP = O-phospho-L-threonyl-[protein] + ADP + H(+)</text>
        <dbReference type="Rhea" id="RHEA:46608"/>
        <dbReference type="Rhea" id="RHEA-COMP:11060"/>
        <dbReference type="Rhea" id="RHEA-COMP:11605"/>
        <dbReference type="ChEBI" id="CHEBI:15378"/>
        <dbReference type="ChEBI" id="CHEBI:30013"/>
        <dbReference type="ChEBI" id="CHEBI:30616"/>
        <dbReference type="ChEBI" id="CHEBI:61977"/>
        <dbReference type="ChEBI" id="CHEBI:456216"/>
        <dbReference type="EC" id="2.7.11.1"/>
    </reaction>
</comment>
<dbReference type="InterPro" id="IPR013210">
    <property type="entry name" value="LRR_N_plant-typ"/>
</dbReference>
<evidence type="ECO:0000256" key="10">
    <source>
        <dbReference type="ARBA" id="ARBA00022741"/>
    </source>
</evidence>
<keyword evidence="16" id="KW-0325">Glycoprotein</keyword>
<dbReference type="PROSITE" id="PS00107">
    <property type="entry name" value="PROTEIN_KINASE_ATP"/>
    <property type="match status" value="1"/>
</dbReference>
<dbReference type="GO" id="GO:0005524">
    <property type="term" value="F:ATP binding"/>
    <property type="evidence" value="ECO:0007669"/>
    <property type="project" value="UniProtKB-UniRule"/>
</dbReference>
<keyword evidence="7 20" id="KW-0812">Transmembrane</keyword>
<dbReference type="Proteomes" id="UP000027138">
    <property type="component" value="Unassembled WGS sequence"/>
</dbReference>
<dbReference type="PANTHER" id="PTHR47988">
    <property type="entry name" value="SOMATIC EMBRYOGENESIS RECEPTOR KINASE 1"/>
    <property type="match status" value="1"/>
</dbReference>
<feature type="transmembrane region" description="Helical" evidence="20">
    <location>
        <begin position="239"/>
        <end position="263"/>
    </location>
</feature>
<keyword evidence="11" id="KW-0418">Kinase</keyword>
<dbReference type="InterPro" id="IPR000719">
    <property type="entry name" value="Prot_kinase_dom"/>
</dbReference>
<dbReference type="EMBL" id="KK914893">
    <property type="protein sequence ID" value="KDP26621.1"/>
    <property type="molecule type" value="Genomic_DNA"/>
</dbReference>
<keyword evidence="15" id="KW-0675">Receptor</keyword>
<keyword evidence="6" id="KW-0808">Transferase</keyword>
<dbReference type="GO" id="GO:0004674">
    <property type="term" value="F:protein serine/threonine kinase activity"/>
    <property type="evidence" value="ECO:0007669"/>
    <property type="project" value="UniProtKB-KW"/>
</dbReference>
<dbReference type="InterPro" id="IPR001611">
    <property type="entry name" value="Leu-rich_rpt"/>
</dbReference>
<comment type="subcellular location">
    <subcellularLocation>
        <location evidence="1">Membrane</location>
        <topology evidence="1">Single-pass type I membrane protein</topology>
    </subcellularLocation>
</comment>
<dbReference type="InterPro" id="IPR032675">
    <property type="entry name" value="LRR_dom_sf"/>
</dbReference>
<feature type="binding site" evidence="19">
    <location>
        <position position="331"/>
    </location>
    <ligand>
        <name>ATP</name>
        <dbReference type="ChEBI" id="CHEBI:30616"/>
    </ligand>
</feature>
<evidence type="ECO:0000256" key="14">
    <source>
        <dbReference type="ARBA" id="ARBA00023136"/>
    </source>
</evidence>
<organism evidence="23 24">
    <name type="scientific">Jatropha curcas</name>
    <name type="common">Barbados nut</name>
    <dbReference type="NCBI Taxonomy" id="180498"/>
    <lineage>
        <taxon>Eukaryota</taxon>
        <taxon>Viridiplantae</taxon>
        <taxon>Streptophyta</taxon>
        <taxon>Embryophyta</taxon>
        <taxon>Tracheophyta</taxon>
        <taxon>Spermatophyta</taxon>
        <taxon>Magnoliopsida</taxon>
        <taxon>eudicotyledons</taxon>
        <taxon>Gunneridae</taxon>
        <taxon>Pentapetalae</taxon>
        <taxon>rosids</taxon>
        <taxon>fabids</taxon>
        <taxon>Malpighiales</taxon>
        <taxon>Euphorbiaceae</taxon>
        <taxon>Crotonoideae</taxon>
        <taxon>Jatropheae</taxon>
        <taxon>Jatropha</taxon>
    </lineage>
</organism>
<dbReference type="Pfam" id="PF00560">
    <property type="entry name" value="LRR_1"/>
    <property type="match status" value="2"/>
</dbReference>
<evidence type="ECO:0000256" key="11">
    <source>
        <dbReference type="ARBA" id="ARBA00022777"/>
    </source>
</evidence>
<accession>A0A067JRP0</accession>
<keyword evidence="12 19" id="KW-0067">ATP-binding</keyword>
<dbReference type="InterPro" id="IPR011009">
    <property type="entry name" value="Kinase-like_dom_sf"/>
</dbReference>
<keyword evidence="10 19" id="KW-0547">Nucleotide-binding</keyword>